<dbReference type="GO" id="GO:0004523">
    <property type="term" value="F:RNA-DNA hybrid ribonuclease activity"/>
    <property type="evidence" value="ECO:0007669"/>
    <property type="project" value="InterPro"/>
</dbReference>
<gene>
    <name evidence="2" type="ORF">BVC80_7593g3</name>
</gene>
<dbReference type="CDD" id="cd06222">
    <property type="entry name" value="RNase_H_like"/>
    <property type="match status" value="1"/>
</dbReference>
<dbReference type="InterPro" id="IPR044730">
    <property type="entry name" value="RNase_H-like_dom_plant"/>
</dbReference>
<protein>
    <submittedName>
        <fullName evidence="2">Ribonuclease H domain</fullName>
    </submittedName>
</protein>
<sequence length="214" mass="24347">MHITGRITNDIRLKLAGQKLWTEDSDRNRQLFNRWGINIDFLHPQVRTCTWVRPLENEVMINTDGSLSSDHAGYGAIARDGEGTPILAVVGSVRPESVITHELQGIAAGLTMAVNHNFRRICIGTDSKVACSYFSSSRNPPWRLLPLWHRIKRLCGSLESFRICHVLHQANRAAYYLASTRPTRAYVEIIPDSFAEDLKKIVFEDCSNTVYYRM</sequence>
<dbReference type="PROSITE" id="PS50879">
    <property type="entry name" value="RNASE_H_1"/>
    <property type="match status" value="1"/>
</dbReference>
<comment type="caution">
    <text evidence="2">The sequence shown here is derived from an EMBL/GenBank/DDBJ whole genome shotgun (WGS) entry which is preliminary data.</text>
</comment>
<organism evidence="2 3">
    <name type="scientific">Macleaya cordata</name>
    <name type="common">Five-seeded plume-poppy</name>
    <name type="synonym">Bocconia cordata</name>
    <dbReference type="NCBI Taxonomy" id="56857"/>
    <lineage>
        <taxon>Eukaryota</taxon>
        <taxon>Viridiplantae</taxon>
        <taxon>Streptophyta</taxon>
        <taxon>Embryophyta</taxon>
        <taxon>Tracheophyta</taxon>
        <taxon>Spermatophyta</taxon>
        <taxon>Magnoliopsida</taxon>
        <taxon>Ranunculales</taxon>
        <taxon>Papaveraceae</taxon>
        <taxon>Papaveroideae</taxon>
        <taxon>Macleaya</taxon>
    </lineage>
</organism>
<dbReference type="InterPro" id="IPR012337">
    <property type="entry name" value="RNaseH-like_sf"/>
</dbReference>
<keyword evidence="3" id="KW-1185">Reference proteome</keyword>
<evidence type="ECO:0000313" key="2">
    <source>
        <dbReference type="EMBL" id="OVA05572.1"/>
    </source>
</evidence>
<dbReference type="PANTHER" id="PTHR47723">
    <property type="entry name" value="OS05G0353850 PROTEIN"/>
    <property type="match status" value="1"/>
</dbReference>
<reference evidence="2 3" key="1">
    <citation type="journal article" date="2017" name="Mol. Plant">
        <title>The Genome of Medicinal Plant Macleaya cordata Provides New Insights into Benzylisoquinoline Alkaloids Metabolism.</title>
        <authorList>
            <person name="Liu X."/>
            <person name="Liu Y."/>
            <person name="Huang P."/>
            <person name="Ma Y."/>
            <person name="Qing Z."/>
            <person name="Tang Q."/>
            <person name="Cao H."/>
            <person name="Cheng P."/>
            <person name="Zheng Y."/>
            <person name="Yuan Z."/>
            <person name="Zhou Y."/>
            <person name="Liu J."/>
            <person name="Tang Z."/>
            <person name="Zhuo Y."/>
            <person name="Zhang Y."/>
            <person name="Yu L."/>
            <person name="Huang J."/>
            <person name="Yang P."/>
            <person name="Peng Q."/>
            <person name="Zhang J."/>
            <person name="Jiang W."/>
            <person name="Zhang Z."/>
            <person name="Lin K."/>
            <person name="Ro D.K."/>
            <person name="Chen X."/>
            <person name="Xiong X."/>
            <person name="Shang Y."/>
            <person name="Huang S."/>
            <person name="Zeng J."/>
        </authorList>
    </citation>
    <scope>NUCLEOTIDE SEQUENCE [LARGE SCALE GENOMIC DNA]</scope>
    <source>
        <strain evidence="3">cv. BLH2017</strain>
        <tissue evidence="2">Root</tissue>
    </source>
</reference>
<dbReference type="Proteomes" id="UP000195402">
    <property type="component" value="Unassembled WGS sequence"/>
</dbReference>
<accession>A0A200Q571</accession>
<dbReference type="EMBL" id="MVGT01003108">
    <property type="protein sequence ID" value="OVA05572.1"/>
    <property type="molecule type" value="Genomic_DNA"/>
</dbReference>
<dbReference type="InterPro" id="IPR002156">
    <property type="entry name" value="RNaseH_domain"/>
</dbReference>
<dbReference type="OMA" id="ENEVMIN"/>
<name>A0A200Q571_MACCD</name>
<evidence type="ECO:0000313" key="3">
    <source>
        <dbReference type="Proteomes" id="UP000195402"/>
    </source>
</evidence>
<feature type="domain" description="RNase H type-1" evidence="1">
    <location>
        <begin position="55"/>
        <end position="183"/>
    </location>
</feature>
<dbReference type="Pfam" id="PF13456">
    <property type="entry name" value="RVT_3"/>
    <property type="match status" value="1"/>
</dbReference>
<dbReference type="SUPFAM" id="SSF53098">
    <property type="entry name" value="Ribonuclease H-like"/>
    <property type="match status" value="1"/>
</dbReference>
<evidence type="ECO:0000259" key="1">
    <source>
        <dbReference type="PROSITE" id="PS50879"/>
    </source>
</evidence>
<dbReference type="InParanoid" id="A0A200Q571"/>
<dbReference type="Gene3D" id="3.30.420.10">
    <property type="entry name" value="Ribonuclease H-like superfamily/Ribonuclease H"/>
    <property type="match status" value="1"/>
</dbReference>
<proteinExistence type="predicted"/>
<dbReference type="PANTHER" id="PTHR47723:SF19">
    <property type="entry name" value="POLYNUCLEOTIDYL TRANSFERASE, RIBONUCLEASE H-LIKE SUPERFAMILY PROTEIN"/>
    <property type="match status" value="1"/>
</dbReference>
<dbReference type="OrthoDB" id="1999354at2759"/>
<dbReference type="AlphaFoldDB" id="A0A200Q571"/>
<dbReference type="InterPro" id="IPR053151">
    <property type="entry name" value="RNase_H-like"/>
</dbReference>
<dbReference type="GO" id="GO:0003676">
    <property type="term" value="F:nucleic acid binding"/>
    <property type="evidence" value="ECO:0007669"/>
    <property type="project" value="InterPro"/>
</dbReference>
<dbReference type="InterPro" id="IPR036397">
    <property type="entry name" value="RNaseH_sf"/>
</dbReference>